<protein>
    <submittedName>
        <fullName evidence="1">Uncharacterized protein</fullName>
    </submittedName>
</protein>
<organism evidence="1 2">
    <name type="scientific">Mycena rosella</name>
    <name type="common">Pink bonnet</name>
    <name type="synonym">Agaricus rosellus</name>
    <dbReference type="NCBI Taxonomy" id="1033263"/>
    <lineage>
        <taxon>Eukaryota</taxon>
        <taxon>Fungi</taxon>
        <taxon>Dikarya</taxon>
        <taxon>Basidiomycota</taxon>
        <taxon>Agaricomycotina</taxon>
        <taxon>Agaricomycetes</taxon>
        <taxon>Agaricomycetidae</taxon>
        <taxon>Agaricales</taxon>
        <taxon>Marasmiineae</taxon>
        <taxon>Mycenaceae</taxon>
        <taxon>Mycena</taxon>
    </lineage>
</organism>
<gene>
    <name evidence="1" type="ORF">B0H17DRAFT_1179222</name>
</gene>
<name>A0AAD7GK94_MYCRO</name>
<dbReference type="AlphaFoldDB" id="A0AAD7GK94"/>
<feature type="non-terminal residue" evidence="1">
    <location>
        <position position="215"/>
    </location>
</feature>
<reference evidence="1" key="1">
    <citation type="submission" date="2023-03" db="EMBL/GenBank/DDBJ databases">
        <title>Massive genome expansion in bonnet fungi (Mycena s.s.) driven by repeated elements and novel gene families across ecological guilds.</title>
        <authorList>
            <consortium name="Lawrence Berkeley National Laboratory"/>
            <person name="Harder C.B."/>
            <person name="Miyauchi S."/>
            <person name="Viragh M."/>
            <person name="Kuo A."/>
            <person name="Thoen E."/>
            <person name="Andreopoulos B."/>
            <person name="Lu D."/>
            <person name="Skrede I."/>
            <person name="Drula E."/>
            <person name="Henrissat B."/>
            <person name="Morin E."/>
            <person name="Kohler A."/>
            <person name="Barry K."/>
            <person name="LaButti K."/>
            <person name="Morin E."/>
            <person name="Salamov A."/>
            <person name="Lipzen A."/>
            <person name="Mereny Z."/>
            <person name="Hegedus B."/>
            <person name="Baldrian P."/>
            <person name="Stursova M."/>
            <person name="Weitz H."/>
            <person name="Taylor A."/>
            <person name="Grigoriev I.V."/>
            <person name="Nagy L.G."/>
            <person name="Martin F."/>
            <person name="Kauserud H."/>
        </authorList>
    </citation>
    <scope>NUCLEOTIDE SEQUENCE</scope>
    <source>
        <strain evidence="1">CBHHK067</strain>
    </source>
</reference>
<dbReference type="EMBL" id="JARKIE010000049">
    <property type="protein sequence ID" value="KAJ7692949.1"/>
    <property type="molecule type" value="Genomic_DNA"/>
</dbReference>
<sequence>MYAARYTTARTSDWLGAVGRGWRLGPMEGVEEQWSLWKAVEDEEHWSKTRHETYGDVDQTSTPLLGRSAASQTSLQISPRVWVMYSCPRILGGAGPFFPEIATWLERLNYHVVLAPAHPHPAAGPSKLPQSAPKPWIDPAALRMTVPGSLATPSTRTASAPIPPPLVTMSARATKFVNISIERSMERAGRLEATTIAELTVTKRRLPRPFHLLQG</sequence>
<comment type="caution">
    <text evidence="1">The sequence shown here is derived from an EMBL/GenBank/DDBJ whole genome shotgun (WGS) entry which is preliminary data.</text>
</comment>
<evidence type="ECO:0000313" key="2">
    <source>
        <dbReference type="Proteomes" id="UP001221757"/>
    </source>
</evidence>
<dbReference type="Proteomes" id="UP001221757">
    <property type="component" value="Unassembled WGS sequence"/>
</dbReference>
<evidence type="ECO:0000313" key="1">
    <source>
        <dbReference type="EMBL" id="KAJ7692949.1"/>
    </source>
</evidence>
<accession>A0AAD7GK94</accession>
<proteinExistence type="predicted"/>
<keyword evidence="2" id="KW-1185">Reference proteome</keyword>